<keyword evidence="5 11" id="KW-0378">Hydrolase</keyword>
<evidence type="ECO:0000256" key="9">
    <source>
        <dbReference type="PIRSR" id="PIRSR600101-1"/>
    </source>
</evidence>
<keyword evidence="6 11" id="KW-0865">Zymogen</keyword>
<evidence type="ECO:0000313" key="13">
    <source>
        <dbReference type="Proteomes" id="UP000614469"/>
    </source>
</evidence>
<feature type="binding site" evidence="10">
    <location>
        <position position="429"/>
    </location>
    <ligand>
        <name>L-glutamate</name>
        <dbReference type="ChEBI" id="CHEBI:29985"/>
    </ligand>
</feature>
<keyword evidence="7 11" id="KW-0012">Acyltransferase</keyword>
<proteinExistence type="inferred from homology"/>
<evidence type="ECO:0000256" key="11">
    <source>
        <dbReference type="RuleBase" id="RU368036"/>
    </source>
</evidence>
<dbReference type="GO" id="GO:0006750">
    <property type="term" value="P:glutathione biosynthetic process"/>
    <property type="evidence" value="ECO:0007669"/>
    <property type="project" value="UniProtKB-KW"/>
</dbReference>
<evidence type="ECO:0000256" key="2">
    <source>
        <dbReference type="ARBA" id="ARBA00001089"/>
    </source>
</evidence>
<dbReference type="PRINTS" id="PR01210">
    <property type="entry name" value="GGTRANSPTASE"/>
</dbReference>
<keyword evidence="11" id="KW-0317">Glutathione biosynthesis</keyword>
<dbReference type="Gene3D" id="1.10.246.130">
    <property type="match status" value="1"/>
</dbReference>
<reference evidence="12 13" key="1">
    <citation type="submission" date="2020-08" db="EMBL/GenBank/DDBJ databases">
        <title>Bridging the membrane lipid divide: bacteria of the FCB group superphylum have the potential to synthesize archaeal ether lipids.</title>
        <authorList>
            <person name="Villanueva L."/>
            <person name="Von Meijenfeldt F.A.B."/>
            <person name="Westbye A.B."/>
            <person name="Yadav S."/>
            <person name="Hopmans E.C."/>
            <person name="Dutilh B.E."/>
            <person name="Sinninghe Damste J.S."/>
        </authorList>
    </citation>
    <scope>NUCLEOTIDE SEQUENCE [LARGE SCALE GENOMIC DNA]</scope>
    <source>
        <strain evidence="12">NIOZ-UU36</strain>
    </source>
</reference>
<comment type="pathway">
    <text evidence="11">Sulfur metabolism; glutathione metabolism.</text>
</comment>
<keyword evidence="4 11" id="KW-0808">Transferase</keyword>
<dbReference type="InterPro" id="IPR051792">
    <property type="entry name" value="GGT_bact"/>
</dbReference>
<evidence type="ECO:0000256" key="4">
    <source>
        <dbReference type="ARBA" id="ARBA00022679"/>
    </source>
</evidence>
<comment type="caution">
    <text evidence="12">The sequence shown here is derived from an EMBL/GenBank/DDBJ whole genome shotgun (WGS) entry which is preliminary data.</text>
</comment>
<evidence type="ECO:0000256" key="10">
    <source>
        <dbReference type="PIRSR" id="PIRSR600101-2"/>
    </source>
</evidence>
<dbReference type="InterPro" id="IPR043137">
    <property type="entry name" value="GGT_ssub_C"/>
</dbReference>
<protein>
    <recommendedName>
        <fullName evidence="11">Glutathione hydrolase proenzyme</fullName>
        <ecNumber evidence="11">2.3.2.2</ecNumber>
        <ecNumber evidence="11">3.4.19.13</ecNumber>
    </recommendedName>
    <component>
        <recommendedName>
            <fullName evidence="11">Glutathione hydrolase large chain</fullName>
        </recommendedName>
    </component>
    <component>
        <recommendedName>
            <fullName evidence="11">Glutathione hydrolase small chain</fullName>
        </recommendedName>
    </component>
</protein>
<dbReference type="InterPro" id="IPR029055">
    <property type="entry name" value="Ntn_hydrolases_N"/>
</dbReference>
<dbReference type="PANTHER" id="PTHR43199:SF1">
    <property type="entry name" value="GLUTATHIONE HYDROLASE PROENZYME"/>
    <property type="match status" value="1"/>
</dbReference>
<dbReference type="GO" id="GO:0036374">
    <property type="term" value="F:glutathione hydrolase activity"/>
    <property type="evidence" value="ECO:0007669"/>
    <property type="project" value="UniProtKB-UniRule"/>
</dbReference>
<feature type="binding site" evidence="10">
    <location>
        <position position="388"/>
    </location>
    <ligand>
        <name>L-glutamate</name>
        <dbReference type="ChEBI" id="CHEBI:29985"/>
    </ligand>
</feature>
<comment type="subunit">
    <text evidence="11">This enzyme consists of two polypeptide chains, which are synthesized in precursor form from a single polypeptide.</text>
</comment>
<accession>A0A8J6TEU0</accession>
<sequence length="526" mass="56249">MKGVIAAGDAQTAAAGEEILKRGGNAADAAIAAVFASFIAESVMTNIGGGGLAIVGDVERDKAEVYDFFVDMPSGEITPKIDFHEVTSDYSPAQDSLYIGRGSVAVPGLVAGLSALADEHGTLPLKTLLEPAIRMAREGVTLSAPQEYVFEFLLPIYEDTPEINAMYKKRDGSAWCAGEKNTFPGLAENLDQLAEEGPLSFSQGSIARAILADQKAHGGLITESDLANYKIRRLEPIRISYHETELLFPAMPSTGGGLIAFTLKLLESVDLAQMAHLGVDHIQALAEAMRLTNIARPLWEASASSEQERIGRLLGDKNIQLYRQKLDTILSGESPPSEPLFPREPDHTTHISVVDEAGNFVGVTTTAGESAGFVVDGTGICMNNMLGEADLEPQGFHTLAPGARLTTMMSPTLLLQDGKPRMVLGSGGSSRLRAAILQAVSNVIDFGMPLEKAVHLPRMYFGAGILHLEGGIPEKRAQGLEELGYKVNRWPDLNMYFGGTHAVAFENGHWVAVGDRRRGGAGIEVE</sequence>
<dbReference type="SUPFAM" id="SSF56235">
    <property type="entry name" value="N-terminal nucleophile aminohydrolases (Ntn hydrolases)"/>
    <property type="match status" value="1"/>
</dbReference>
<dbReference type="UniPathway" id="UPA00204"/>
<dbReference type="AlphaFoldDB" id="A0A8J6TEU0"/>
<feature type="active site" description="Nucleophile" evidence="9">
    <location>
        <position position="348"/>
    </location>
</feature>
<dbReference type="EC" id="2.3.2.2" evidence="11"/>
<dbReference type="PANTHER" id="PTHR43199">
    <property type="entry name" value="GLUTATHIONE HYDROLASE"/>
    <property type="match status" value="1"/>
</dbReference>
<dbReference type="InterPro" id="IPR043138">
    <property type="entry name" value="GGT_lsub"/>
</dbReference>
<dbReference type="Gene3D" id="3.60.20.40">
    <property type="match status" value="1"/>
</dbReference>
<comment type="catalytic activity">
    <reaction evidence="8 11">
        <text>an N-terminal (5-L-glutamyl)-[peptide] + an alpha-amino acid = 5-L-glutamyl amino acid + an N-terminal L-alpha-aminoacyl-[peptide]</text>
        <dbReference type="Rhea" id="RHEA:23904"/>
        <dbReference type="Rhea" id="RHEA-COMP:9780"/>
        <dbReference type="Rhea" id="RHEA-COMP:9795"/>
        <dbReference type="ChEBI" id="CHEBI:77644"/>
        <dbReference type="ChEBI" id="CHEBI:78597"/>
        <dbReference type="ChEBI" id="CHEBI:78599"/>
        <dbReference type="ChEBI" id="CHEBI:78608"/>
        <dbReference type="EC" id="2.3.2.2"/>
    </reaction>
</comment>
<dbReference type="Proteomes" id="UP000614469">
    <property type="component" value="Unassembled WGS sequence"/>
</dbReference>
<organism evidence="12 13">
    <name type="scientific">Candidatus Desulfolinea nitratireducens</name>
    <dbReference type="NCBI Taxonomy" id="2841698"/>
    <lineage>
        <taxon>Bacteria</taxon>
        <taxon>Bacillati</taxon>
        <taxon>Chloroflexota</taxon>
        <taxon>Anaerolineae</taxon>
        <taxon>Anaerolineales</taxon>
        <taxon>Anaerolineales incertae sedis</taxon>
        <taxon>Candidatus Desulfolinea</taxon>
    </lineage>
</organism>
<evidence type="ECO:0000256" key="6">
    <source>
        <dbReference type="ARBA" id="ARBA00023145"/>
    </source>
</evidence>
<dbReference type="InterPro" id="IPR000101">
    <property type="entry name" value="GGT_peptidase"/>
</dbReference>
<dbReference type="GO" id="GO:0006751">
    <property type="term" value="P:glutathione catabolic process"/>
    <property type="evidence" value="ECO:0007669"/>
    <property type="project" value="UniProtKB-UniRule"/>
</dbReference>
<gene>
    <name evidence="12" type="primary">ggt</name>
    <name evidence="12" type="ORF">H8E29_10015</name>
</gene>
<dbReference type="Pfam" id="PF01019">
    <property type="entry name" value="G_glu_transpept"/>
    <property type="match status" value="1"/>
</dbReference>
<evidence type="ECO:0000256" key="8">
    <source>
        <dbReference type="ARBA" id="ARBA00047417"/>
    </source>
</evidence>
<evidence type="ECO:0000256" key="3">
    <source>
        <dbReference type="ARBA" id="ARBA00009381"/>
    </source>
</evidence>
<comment type="similarity">
    <text evidence="3 11">Belongs to the gamma-glutamyltransferase family.</text>
</comment>
<evidence type="ECO:0000256" key="1">
    <source>
        <dbReference type="ARBA" id="ARBA00001049"/>
    </source>
</evidence>
<dbReference type="EC" id="3.4.19.13" evidence="11"/>
<evidence type="ECO:0000256" key="7">
    <source>
        <dbReference type="ARBA" id="ARBA00023315"/>
    </source>
</evidence>
<dbReference type="GO" id="GO:0103068">
    <property type="term" value="F:leukotriene C4 gamma-glutamyl transferase activity"/>
    <property type="evidence" value="ECO:0007669"/>
    <property type="project" value="UniProtKB-EC"/>
</dbReference>
<comment type="catalytic activity">
    <reaction evidence="1 11">
        <text>an S-substituted glutathione + H2O = an S-substituted L-cysteinylglycine + L-glutamate</text>
        <dbReference type="Rhea" id="RHEA:59468"/>
        <dbReference type="ChEBI" id="CHEBI:15377"/>
        <dbReference type="ChEBI" id="CHEBI:29985"/>
        <dbReference type="ChEBI" id="CHEBI:90779"/>
        <dbReference type="ChEBI" id="CHEBI:143103"/>
        <dbReference type="EC" id="3.4.19.13"/>
    </reaction>
</comment>
<comment type="PTM">
    <text evidence="11">Cleaved by autocatalysis into a large and a small subunit.</text>
</comment>
<dbReference type="EMBL" id="JACNJN010000115">
    <property type="protein sequence ID" value="MBC8335591.1"/>
    <property type="molecule type" value="Genomic_DNA"/>
</dbReference>
<evidence type="ECO:0000256" key="5">
    <source>
        <dbReference type="ARBA" id="ARBA00022801"/>
    </source>
</evidence>
<dbReference type="NCBIfam" id="TIGR00066">
    <property type="entry name" value="g_glut_trans"/>
    <property type="match status" value="1"/>
</dbReference>
<name>A0A8J6TEU0_9CHLR</name>
<comment type="catalytic activity">
    <reaction evidence="2 11">
        <text>glutathione + H2O = L-cysteinylglycine + L-glutamate</text>
        <dbReference type="Rhea" id="RHEA:28807"/>
        <dbReference type="ChEBI" id="CHEBI:15377"/>
        <dbReference type="ChEBI" id="CHEBI:29985"/>
        <dbReference type="ChEBI" id="CHEBI:57925"/>
        <dbReference type="ChEBI" id="CHEBI:61694"/>
        <dbReference type="EC" id="3.4.19.13"/>
    </reaction>
</comment>
<evidence type="ECO:0000313" key="12">
    <source>
        <dbReference type="EMBL" id="MBC8335591.1"/>
    </source>
</evidence>